<dbReference type="Gene3D" id="3.40.50.1000">
    <property type="entry name" value="HAD superfamily/HAD-like"/>
    <property type="match status" value="1"/>
</dbReference>
<dbReference type="PANTHER" id="PTHR43434">
    <property type="entry name" value="PHOSPHOGLYCOLATE PHOSPHATASE"/>
    <property type="match status" value="1"/>
</dbReference>
<dbReference type="PANTHER" id="PTHR43434:SF24">
    <property type="entry name" value="HYDROLASE-RELATED"/>
    <property type="match status" value="1"/>
</dbReference>
<comment type="caution">
    <text evidence="1">The sequence shown here is derived from an EMBL/GenBank/DDBJ whole genome shotgun (WGS) entry which is preliminary data.</text>
</comment>
<dbReference type="Proteomes" id="UP000446786">
    <property type="component" value="Unassembled WGS sequence"/>
</dbReference>
<proteinExistence type="predicted"/>
<keyword evidence="2" id="KW-1185">Reference proteome</keyword>
<evidence type="ECO:0000313" key="1">
    <source>
        <dbReference type="EMBL" id="MXP31558.1"/>
    </source>
</evidence>
<dbReference type="SFLD" id="SFLDG01135">
    <property type="entry name" value="C1.5.6:_HAD__Beta-PGM__Phospha"/>
    <property type="match status" value="1"/>
</dbReference>
<dbReference type="InterPro" id="IPR050155">
    <property type="entry name" value="HAD-like_hydrolase_sf"/>
</dbReference>
<dbReference type="AlphaFoldDB" id="A0A845AXS2"/>
<dbReference type="InterPro" id="IPR006439">
    <property type="entry name" value="HAD-SF_hydro_IA"/>
</dbReference>
<dbReference type="SFLD" id="SFLDS00003">
    <property type="entry name" value="Haloacid_Dehalogenase"/>
    <property type="match status" value="1"/>
</dbReference>
<sequence length="219" mass="23343">MTTRLAVFDCDGTLVDGQAPVCDAMEVAFAEAGLPAPDRRDVRQIVGLSLPVAIRTLAQEASDAEVTRAVDAYKSSFRTARENGMVSEPLFEGIVPLLDRLATAGWALAVATGKSNRGLHHCLGEHGLIDRFVSLQGADHHPSKPHPAMLHTAMEEAVAEAEQTVMIGDTIYDIEMGRAAQVRAIGVSWGYHATDTLLAAGAETVVDTPDQLGDWLDDG</sequence>
<reference evidence="1 2" key="1">
    <citation type="submission" date="2019-12" db="EMBL/GenBank/DDBJ databases">
        <title>Genomic-based taxomic classification of the family Erythrobacteraceae.</title>
        <authorList>
            <person name="Xu L."/>
        </authorList>
    </citation>
    <scope>NUCLEOTIDE SEQUENCE [LARGE SCALE GENOMIC DNA]</scope>
    <source>
        <strain evidence="1 2">JCM 16677</strain>
    </source>
</reference>
<dbReference type="GO" id="GO:0005829">
    <property type="term" value="C:cytosol"/>
    <property type="evidence" value="ECO:0007669"/>
    <property type="project" value="TreeGrafter"/>
</dbReference>
<name>A0A845AXS2_9SPHN</name>
<dbReference type="GO" id="GO:0008967">
    <property type="term" value="F:phosphoglycolate phosphatase activity"/>
    <property type="evidence" value="ECO:0007669"/>
    <property type="project" value="TreeGrafter"/>
</dbReference>
<dbReference type="InterPro" id="IPR023214">
    <property type="entry name" value="HAD_sf"/>
</dbReference>
<protein>
    <submittedName>
        <fullName evidence="1">HAD-IA family hydrolase</fullName>
    </submittedName>
</protein>
<keyword evidence="1" id="KW-0378">Hydrolase</keyword>
<organism evidence="1 2">
    <name type="scientific">Parerythrobacter jejuensis</name>
    <dbReference type="NCBI Taxonomy" id="795812"/>
    <lineage>
        <taxon>Bacteria</taxon>
        <taxon>Pseudomonadati</taxon>
        <taxon>Pseudomonadota</taxon>
        <taxon>Alphaproteobacteria</taxon>
        <taxon>Sphingomonadales</taxon>
        <taxon>Erythrobacteraceae</taxon>
        <taxon>Parerythrobacter</taxon>
    </lineage>
</organism>
<dbReference type="Pfam" id="PF13419">
    <property type="entry name" value="HAD_2"/>
    <property type="match status" value="1"/>
</dbReference>
<dbReference type="Gene3D" id="1.10.150.240">
    <property type="entry name" value="Putative phosphatase, domain 2"/>
    <property type="match status" value="1"/>
</dbReference>
<dbReference type="InterPro" id="IPR041492">
    <property type="entry name" value="HAD_2"/>
</dbReference>
<dbReference type="OrthoDB" id="9793014at2"/>
<evidence type="ECO:0000313" key="2">
    <source>
        <dbReference type="Proteomes" id="UP000446786"/>
    </source>
</evidence>
<accession>A0A845AXS2</accession>
<dbReference type="InterPro" id="IPR036412">
    <property type="entry name" value="HAD-like_sf"/>
</dbReference>
<dbReference type="RefSeq" id="WP_160778984.1">
    <property type="nucleotide sequence ID" value="NZ_BAAAZF010000001.1"/>
</dbReference>
<dbReference type="InterPro" id="IPR023198">
    <property type="entry name" value="PGP-like_dom2"/>
</dbReference>
<dbReference type="EMBL" id="WTYE01000001">
    <property type="protein sequence ID" value="MXP31558.1"/>
    <property type="molecule type" value="Genomic_DNA"/>
</dbReference>
<dbReference type="SFLD" id="SFLDG01129">
    <property type="entry name" value="C1.5:_HAD__Beta-PGM__Phosphata"/>
    <property type="match status" value="1"/>
</dbReference>
<dbReference type="SUPFAM" id="SSF56784">
    <property type="entry name" value="HAD-like"/>
    <property type="match status" value="1"/>
</dbReference>
<dbReference type="GO" id="GO:0006281">
    <property type="term" value="P:DNA repair"/>
    <property type="evidence" value="ECO:0007669"/>
    <property type="project" value="TreeGrafter"/>
</dbReference>
<gene>
    <name evidence="1" type="ORF">GRI94_06960</name>
</gene>
<dbReference type="NCBIfam" id="TIGR01549">
    <property type="entry name" value="HAD-SF-IA-v1"/>
    <property type="match status" value="1"/>
</dbReference>